<protein>
    <submittedName>
        <fullName evidence="3">PH domain-containing protein</fullName>
    </submittedName>
</protein>
<dbReference type="InterPro" id="IPR005182">
    <property type="entry name" value="YdbS-like_PH"/>
</dbReference>
<evidence type="ECO:0000256" key="1">
    <source>
        <dbReference type="SAM" id="Phobius"/>
    </source>
</evidence>
<reference evidence="3" key="2">
    <citation type="journal article" date="2021" name="PeerJ">
        <title>Extensive microbial diversity within the chicken gut microbiome revealed by metagenomics and culture.</title>
        <authorList>
            <person name="Gilroy R."/>
            <person name="Ravi A."/>
            <person name="Getino M."/>
            <person name="Pursley I."/>
            <person name="Horton D.L."/>
            <person name="Alikhan N.F."/>
            <person name="Baker D."/>
            <person name="Gharbi K."/>
            <person name="Hall N."/>
            <person name="Watson M."/>
            <person name="Adriaenssens E.M."/>
            <person name="Foster-Nyarko E."/>
            <person name="Jarju S."/>
            <person name="Secka A."/>
            <person name="Antonio M."/>
            <person name="Oren A."/>
            <person name="Chaudhuri R.R."/>
            <person name="La Ragione R."/>
            <person name="Hildebrand F."/>
            <person name="Pallen M.J."/>
        </authorList>
    </citation>
    <scope>NUCLEOTIDE SEQUENCE</scope>
    <source>
        <strain evidence="3">10406</strain>
    </source>
</reference>
<gene>
    <name evidence="3" type="ORF">IAC73_03465</name>
</gene>
<evidence type="ECO:0000313" key="4">
    <source>
        <dbReference type="Proteomes" id="UP000886857"/>
    </source>
</evidence>
<dbReference type="EMBL" id="DVOE01000050">
    <property type="protein sequence ID" value="HIU98884.1"/>
    <property type="molecule type" value="Genomic_DNA"/>
</dbReference>
<organism evidence="3 4">
    <name type="scientific">Candidatus Limadaptatus stercoripullorum</name>
    <dbReference type="NCBI Taxonomy" id="2840846"/>
    <lineage>
        <taxon>Bacteria</taxon>
        <taxon>Bacillati</taxon>
        <taxon>Bacillota</taxon>
        <taxon>Clostridia</taxon>
        <taxon>Eubacteriales</taxon>
        <taxon>Candidatus Limadaptatus</taxon>
    </lineage>
</organism>
<feature type="transmembrane region" description="Helical" evidence="1">
    <location>
        <begin position="39"/>
        <end position="63"/>
    </location>
</feature>
<feature type="domain" description="YdbS-like PH" evidence="2">
    <location>
        <begin position="103"/>
        <end position="164"/>
    </location>
</feature>
<name>A0A9D1SW30_9FIRM</name>
<keyword evidence="1" id="KW-1133">Transmembrane helix</keyword>
<reference evidence="3" key="1">
    <citation type="submission" date="2020-10" db="EMBL/GenBank/DDBJ databases">
        <authorList>
            <person name="Gilroy R."/>
        </authorList>
    </citation>
    <scope>NUCLEOTIDE SEQUENCE</scope>
    <source>
        <strain evidence="3">10406</strain>
    </source>
</reference>
<comment type="caution">
    <text evidence="3">The sequence shown here is derived from an EMBL/GenBank/DDBJ whole genome shotgun (WGS) entry which is preliminary data.</text>
</comment>
<keyword evidence="1" id="KW-0472">Membrane</keyword>
<keyword evidence="1" id="KW-0812">Transmembrane</keyword>
<feature type="transmembrane region" description="Helical" evidence="1">
    <location>
        <begin position="75"/>
        <end position="96"/>
    </location>
</feature>
<proteinExistence type="predicted"/>
<sequence length="223" mass="25641">MEEKKKYFDSNEMYRNDIDDLIAEGETVLWRGQPRRSAYIAAAVIKMLPIVLIWLAFDITFIWVMVTQIGDGVPWFVWLFFALHLAPVWIWIANIVRSVLELKNIRYAITDKRIIVRSGVIVDLKFMYFNDITNVRVRVGLTDRLFKVGDIYITAENQRSVLYDIAAPYSVGNEIQRIVRDIKNDAAFPNALRPAGNPGYDTAYTMKAETAPGGDEVKEDQEK</sequence>
<dbReference type="Proteomes" id="UP000886857">
    <property type="component" value="Unassembled WGS sequence"/>
</dbReference>
<evidence type="ECO:0000313" key="3">
    <source>
        <dbReference type="EMBL" id="HIU98884.1"/>
    </source>
</evidence>
<dbReference type="Pfam" id="PF03703">
    <property type="entry name" value="bPH_2"/>
    <property type="match status" value="1"/>
</dbReference>
<accession>A0A9D1SW30</accession>
<dbReference type="AlphaFoldDB" id="A0A9D1SW30"/>
<evidence type="ECO:0000259" key="2">
    <source>
        <dbReference type="Pfam" id="PF03703"/>
    </source>
</evidence>